<evidence type="ECO:0000313" key="2">
    <source>
        <dbReference type="EMBL" id="KAG9670632.1"/>
    </source>
</evidence>
<organism evidence="2 3">
    <name type="scientific">Aureobasidium melanogenum</name>
    <name type="common">Aureobasidium pullulans var. melanogenum</name>
    <dbReference type="NCBI Taxonomy" id="46634"/>
    <lineage>
        <taxon>Eukaryota</taxon>
        <taxon>Fungi</taxon>
        <taxon>Dikarya</taxon>
        <taxon>Ascomycota</taxon>
        <taxon>Pezizomycotina</taxon>
        <taxon>Dothideomycetes</taxon>
        <taxon>Dothideomycetidae</taxon>
        <taxon>Dothideales</taxon>
        <taxon>Saccotheciaceae</taxon>
        <taxon>Aureobasidium</taxon>
    </lineage>
</organism>
<gene>
    <name evidence="2" type="ORF">KCU76_g17060</name>
</gene>
<protein>
    <submittedName>
        <fullName evidence="2">Uncharacterized protein</fullName>
    </submittedName>
</protein>
<dbReference type="Proteomes" id="UP000779574">
    <property type="component" value="Unassembled WGS sequence"/>
</dbReference>
<accession>A0A9P8J050</accession>
<evidence type="ECO:0000313" key="3">
    <source>
        <dbReference type="Proteomes" id="UP000779574"/>
    </source>
</evidence>
<evidence type="ECO:0000256" key="1">
    <source>
        <dbReference type="SAM" id="MobiDB-lite"/>
    </source>
</evidence>
<feature type="region of interest" description="Disordered" evidence="1">
    <location>
        <begin position="402"/>
        <end position="423"/>
    </location>
</feature>
<comment type="caution">
    <text evidence="2">The sequence shown here is derived from an EMBL/GenBank/DDBJ whole genome shotgun (WGS) entry which is preliminary data.</text>
</comment>
<reference evidence="2" key="2">
    <citation type="submission" date="2021-08" db="EMBL/GenBank/DDBJ databases">
        <authorList>
            <person name="Gostincar C."/>
            <person name="Sun X."/>
            <person name="Song Z."/>
            <person name="Gunde-Cimerman N."/>
        </authorList>
    </citation>
    <scope>NUCLEOTIDE SEQUENCE</scope>
    <source>
        <strain evidence="2">EXF-9911</strain>
    </source>
</reference>
<name>A0A9P8J050_AURME</name>
<reference evidence="2" key="1">
    <citation type="journal article" date="2021" name="J Fungi (Basel)">
        <title>Virulence traits and population genomics of the black yeast Aureobasidium melanogenum.</title>
        <authorList>
            <person name="Cernosa A."/>
            <person name="Sun X."/>
            <person name="Gostincar C."/>
            <person name="Fang C."/>
            <person name="Gunde-Cimerman N."/>
            <person name="Song Z."/>
        </authorList>
    </citation>
    <scope>NUCLEOTIDE SEQUENCE</scope>
    <source>
        <strain evidence="2">EXF-9911</strain>
    </source>
</reference>
<dbReference type="EMBL" id="JAHFXF010001297">
    <property type="protein sequence ID" value="KAG9670632.1"/>
    <property type="molecule type" value="Genomic_DNA"/>
</dbReference>
<proteinExistence type="predicted"/>
<sequence>MALRSEDYLVPPLVLPYLPTTTVCGPSDVVTLTLTLKTLGVVLHPPNISSFTPASDANEAGFEAFVKICQATDIQLHFARAQFGLVGTQKSERMELRQFVGDFNTSQTEPAEFDLTSANSGRGLKEGTWRVFQPCSAAILPTGVLGKRLRAASDVMPNPLLPCFENCSNTPPLYSPTEIMTPSPTYAPSLQASSLSPSFHNIRPTQFKTGRLHSGIPTDLSPGLEQFASQVGSSVKKDLKPAIVSPSYGSACTEIHQLVSNAPQRGSEISSTWDNKESFGKQLQEMLSATVEARLEGLVQQMVPQLANKAFIKVLGSYWDAFHQSCETAEDNIQNQVDEGGTEIKSITNDGVEELEKCGRKYLNMLKSRGNKLCELVETETQEFVDIAEQESDKLSKLIESHKTSLQYSKRSQDGTSKRSVSV</sequence>
<dbReference type="AlphaFoldDB" id="A0A9P8J050"/>
<feature type="non-terminal residue" evidence="2">
    <location>
        <position position="423"/>
    </location>
</feature>